<dbReference type="InterPro" id="IPR036280">
    <property type="entry name" value="Multihaem_cyt_sf"/>
</dbReference>
<dbReference type="EMBL" id="JAPHEG010000001">
    <property type="protein sequence ID" value="MDF2952862.1"/>
    <property type="molecule type" value="Genomic_DNA"/>
</dbReference>
<dbReference type="SUPFAM" id="SSF48695">
    <property type="entry name" value="Multiheme cytochromes"/>
    <property type="match status" value="1"/>
</dbReference>
<protein>
    <recommendedName>
        <fullName evidence="4">Tetrahaem cytochrome domain-containing protein</fullName>
    </recommendedName>
</protein>
<dbReference type="Proteomes" id="UP001144110">
    <property type="component" value="Unassembled WGS sequence"/>
</dbReference>
<gene>
    <name evidence="2" type="ORF">OD816_000107</name>
</gene>
<evidence type="ECO:0000256" key="1">
    <source>
        <dbReference type="ARBA" id="ARBA00022729"/>
    </source>
</evidence>
<name>A0AAE3P0H7_9BACT</name>
<organism evidence="2 3">
    <name type="scientific">Candidatus Thermodesulfobacterium syntrophicum</name>
    <dbReference type="NCBI Taxonomy" id="3060442"/>
    <lineage>
        <taxon>Bacteria</taxon>
        <taxon>Pseudomonadati</taxon>
        <taxon>Thermodesulfobacteriota</taxon>
        <taxon>Thermodesulfobacteria</taxon>
        <taxon>Thermodesulfobacteriales</taxon>
        <taxon>Thermodesulfobacteriaceae</taxon>
        <taxon>Thermodesulfobacterium</taxon>
    </lineage>
</organism>
<proteinExistence type="predicted"/>
<sequence length="350" mass="40080">MKKTISIIFLVILFLVGSLSKGFSQKNNDEETFYKSSLHFYARGMAYWYSKENGGIEKLTCIPYDKLACNHCHAKTCDRCHKVEVNGKFAYSIKKAKSMKNCLGCHAREKMLLGVFKKKGLQDVHFSKGLECINCHTAREIHGDGKIYISMREQGAMDTKCENCHQERPATVSHRIHKDKLDCTACHVRQVITCANCHMDTFLKTGKKTFIPLRNWVFLVNYNGKVVSGNIQTFVVNKNQTFIIYAPFFSHDVVKTGRKCEECHATDIVKQISKGKIKITWIEKGTLTNLKGVIPIVEGVKYKNAYMKYVDGKWILLENPKEPMHQFVAFGKPLTKSQLRKLMMPFKSKK</sequence>
<comment type="caution">
    <text evidence="2">The sequence shown here is derived from an EMBL/GenBank/DDBJ whole genome shotgun (WGS) entry which is preliminary data.</text>
</comment>
<evidence type="ECO:0000313" key="3">
    <source>
        <dbReference type="Proteomes" id="UP001144110"/>
    </source>
</evidence>
<evidence type="ECO:0000313" key="2">
    <source>
        <dbReference type="EMBL" id="MDF2952862.1"/>
    </source>
</evidence>
<keyword evidence="1" id="KW-0732">Signal</keyword>
<accession>A0AAE3P0H7</accession>
<reference evidence="2" key="1">
    <citation type="submission" date="2022-11" db="EMBL/GenBank/DDBJ databases">
        <title>Candidatus Alkanophaga archaea from heated hydrothermal vent sediment oxidize petroleum alkanes.</title>
        <authorList>
            <person name="Zehnle H."/>
            <person name="Laso-Perez R."/>
            <person name="Lipp J."/>
            <person name="Teske A."/>
            <person name="Wegener G."/>
        </authorList>
    </citation>
    <scope>NUCLEOTIDE SEQUENCE</scope>
    <source>
        <strain evidence="2">MCA70</strain>
    </source>
</reference>
<dbReference type="InterPro" id="IPR051829">
    <property type="entry name" value="Multiheme_Cytochr_ET"/>
</dbReference>
<evidence type="ECO:0008006" key="4">
    <source>
        <dbReference type="Google" id="ProtNLM"/>
    </source>
</evidence>
<dbReference type="AlphaFoldDB" id="A0AAE3P0H7"/>
<dbReference type="PANTHER" id="PTHR35038">
    <property type="entry name" value="DISSIMILATORY SULFITE REDUCTASE SIRA"/>
    <property type="match status" value="1"/>
</dbReference>